<dbReference type="GO" id="GO:0009032">
    <property type="term" value="F:thymidine phosphorylase activity"/>
    <property type="evidence" value="ECO:0007669"/>
    <property type="project" value="RHEA"/>
</dbReference>
<dbReference type="SUPFAM" id="SSF51182">
    <property type="entry name" value="RmlC-like cupins"/>
    <property type="match status" value="1"/>
</dbReference>
<comment type="similarity">
    <text evidence="3">Belongs to the nucleoside phosphorylase PpnP family.</text>
</comment>
<comment type="catalytic activity">
    <reaction evidence="3">
        <text>guanosine + phosphate = alpha-D-ribose 1-phosphate + guanine</text>
        <dbReference type="Rhea" id="RHEA:13233"/>
        <dbReference type="ChEBI" id="CHEBI:16235"/>
        <dbReference type="ChEBI" id="CHEBI:16750"/>
        <dbReference type="ChEBI" id="CHEBI:43474"/>
        <dbReference type="ChEBI" id="CHEBI:57720"/>
        <dbReference type="EC" id="2.4.2.1"/>
    </reaction>
</comment>
<evidence type="ECO:0000256" key="1">
    <source>
        <dbReference type="ARBA" id="ARBA00022676"/>
    </source>
</evidence>
<evidence type="ECO:0000256" key="3">
    <source>
        <dbReference type="HAMAP-Rule" id="MF_01537"/>
    </source>
</evidence>
<dbReference type="EC" id="2.4.2.2" evidence="3"/>
<accession>A0A383TC89</accession>
<comment type="catalytic activity">
    <reaction evidence="3">
        <text>adenosine + phosphate = alpha-D-ribose 1-phosphate + adenine</text>
        <dbReference type="Rhea" id="RHEA:27642"/>
        <dbReference type="ChEBI" id="CHEBI:16335"/>
        <dbReference type="ChEBI" id="CHEBI:16708"/>
        <dbReference type="ChEBI" id="CHEBI:43474"/>
        <dbReference type="ChEBI" id="CHEBI:57720"/>
        <dbReference type="EC" id="2.4.2.1"/>
    </reaction>
</comment>
<dbReference type="PANTHER" id="PTHR36540:SF1">
    <property type="entry name" value="PYRIMIDINE_PURINE NUCLEOSIDE PHOSPHORYLASE"/>
    <property type="match status" value="1"/>
</dbReference>
<comment type="catalytic activity">
    <reaction evidence="3">
        <text>inosine + phosphate = alpha-D-ribose 1-phosphate + hypoxanthine</text>
        <dbReference type="Rhea" id="RHEA:27646"/>
        <dbReference type="ChEBI" id="CHEBI:17368"/>
        <dbReference type="ChEBI" id="CHEBI:17596"/>
        <dbReference type="ChEBI" id="CHEBI:43474"/>
        <dbReference type="ChEBI" id="CHEBI:57720"/>
        <dbReference type="EC" id="2.4.2.1"/>
    </reaction>
</comment>
<comment type="function">
    <text evidence="3">Catalyzes the phosphorolysis of diverse nucleosides, yielding D-ribose 1-phosphate and the respective free bases. Can use uridine, adenosine, guanosine, cytidine, thymidine, inosine and xanthosine as substrates. Also catalyzes the reverse reactions.</text>
</comment>
<organism evidence="4 5">
    <name type="scientific">Trichococcus shcherbakoviae</name>
    <dbReference type="NCBI Taxonomy" id="2094020"/>
    <lineage>
        <taxon>Bacteria</taxon>
        <taxon>Bacillati</taxon>
        <taxon>Bacillota</taxon>
        <taxon>Bacilli</taxon>
        <taxon>Lactobacillales</taxon>
        <taxon>Carnobacteriaceae</taxon>
        <taxon>Trichococcus</taxon>
    </lineage>
</organism>
<gene>
    <name evidence="3" type="primary">ppnP</name>
    <name evidence="4" type="ORF">TART1_0057</name>
</gene>
<dbReference type="InterPro" id="IPR011051">
    <property type="entry name" value="RmlC_Cupin_sf"/>
</dbReference>
<evidence type="ECO:0000313" key="4">
    <source>
        <dbReference type="EMBL" id="SYZ77289.1"/>
    </source>
</evidence>
<comment type="catalytic activity">
    <reaction evidence="3">
        <text>uridine + phosphate = alpha-D-ribose 1-phosphate + uracil</text>
        <dbReference type="Rhea" id="RHEA:24388"/>
        <dbReference type="ChEBI" id="CHEBI:16704"/>
        <dbReference type="ChEBI" id="CHEBI:17568"/>
        <dbReference type="ChEBI" id="CHEBI:43474"/>
        <dbReference type="ChEBI" id="CHEBI:57720"/>
        <dbReference type="EC" id="2.4.2.2"/>
    </reaction>
</comment>
<proteinExistence type="inferred from homology"/>
<dbReference type="InterPro" id="IPR009664">
    <property type="entry name" value="Ppnp"/>
</dbReference>
<comment type="catalytic activity">
    <reaction evidence="3">
        <text>xanthosine + phosphate = alpha-D-ribose 1-phosphate + xanthine</text>
        <dbReference type="Rhea" id="RHEA:27638"/>
        <dbReference type="ChEBI" id="CHEBI:17712"/>
        <dbReference type="ChEBI" id="CHEBI:18107"/>
        <dbReference type="ChEBI" id="CHEBI:43474"/>
        <dbReference type="ChEBI" id="CHEBI:57720"/>
        <dbReference type="EC" id="2.4.2.1"/>
    </reaction>
</comment>
<comment type="catalytic activity">
    <reaction evidence="3">
        <text>a purine D-ribonucleoside + phosphate = a purine nucleobase + alpha-D-ribose 1-phosphate</text>
        <dbReference type="Rhea" id="RHEA:19805"/>
        <dbReference type="ChEBI" id="CHEBI:26386"/>
        <dbReference type="ChEBI" id="CHEBI:43474"/>
        <dbReference type="ChEBI" id="CHEBI:57720"/>
        <dbReference type="ChEBI" id="CHEBI:142355"/>
        <dbReference type="EC" id="2.4.2.1"/>
    </reaction>
</comment>
<dbReference type="RefSeq" id="WP_119092191.1">
    <property type="nucleotide sequence ID" value="NZ_UNRR01000007.1"/>
</dbReference>
<dbReference type="InterPro" id="IPR014710">
    <property type="entry name" value="RmlC-like_jellyroll"/>
</dbReference>
<dbReference type="EMBL" id="UNRR01000007">
    <property type="protein sequence ID" value="SYZ77289.1"/>
    <property type="molecule type" value="Genomic_DNA"/>
</dbReference>
<comment type="catalytic activity">
    <reaction evidence="3">
        <text>cytidine + phosphate = cytosine + alpha-D-ribose 1-phosphate</text>
        <dbReference type="Rhea" id="RHEA:52540"/>
        <dbReference type="ChEBI" id="CHEBI:16040"/>
        <dbReference type="ChEBI" id="CHEBI:17562"/>
        <dbReference type="ChEBI" id="CHEBI:43474"/>
        <dbReference type="ChEBI" id="CHEBI:57720"/>
        <dbReference type="EC" id="2.4.2.2"/>
    </reaction>
</comment>
<dbReference type="GO" id="GO:0005829">
    <property type="term" value="C:cytosol"/>
    <property type="evidence" value="ECO:0007669"/>
    <property type="project" value="TreeGrafter"/>
</dbReference>
<dbReference type="CDD" id="cd20296">
    <property type="entry name" value="cupin_PpnP-like"/>
    <property type="match status" value="1"/>
</dbReference>
<evidence type="ECO:0000256" key="2">
    <source>
        <dbReference type="ARBA" id="ARBA00022679"/>
    </source>
</evidence>
<comment type="catalytic activity">
    <reaction evidence="3">
        <text>thymidine + phosphate = 2-deoxy-alpha-D-ribose 1-phosphate + thymine</text>
        <dbReference type="Rhea" id="RHEA:16037"/>
        <dbReference type="ChEBI" id="CHEBI:17748"/>
        <dbReference type="ChEBI" id="CHEBI:17821"/>
        <dbReference type="ChEBI" id="CHEBI:43474"/>
        <dbReference type="ChEBI" id="CHEBI:57259"/>
        <dbReference type="EC" id="2.4.2.2"/>
    </reaction>
</comment>
<dbReference type="OrthoDB" id="9793848at2"/>
<dbReference type="Proteomes" id="UP000262072">
    <property type="component" value="Unassembled WGS sequence"/>
</dbReference>
<sequence length="106" mass="12028">MEFKNVTVIKEANVYFDGKVTSRTVLFESGEKKTLGFMLAGEYEFNTDAEEIMEVLGGDMSVMLPGEAEYTLYSKGQSYVVPANSSFKMIVEKYVDYCCSYKNDYI</sequence>
<dbReference type="GO" id="GO:0004731">
    <property type="term" value="F:purine-nucleoside phosphorylase activity"/>
    <property type="evidence" value="ECO:0007669"/>
    <property type="project" value="UniProtKB-UniRule"/>
</dbReference>
<keyword evidence="2 3" id="KW-0808">Transferase</keyword>
<dbReference type="Pfam" id="PF06865">
    <property type="entry name" value="Ppnp"/>
    <property type="match status" value="1"/>
</dbReference>
<keyword evidence="1 3" id="KW-0328">Glycosyltransferase</keyword>
<dbReference type="EC" id="2.4.2.1" evidence="3"/>
<evidence type="ECO:0000313" key="5">
    <source>
        <dbReference type="Proteomes" id="UP000262072"/>
    </source>
</evidence>
<dbReference type="GO" id="GO:0004850">
    <property type="term" value="F:uridine phosphorylase activity"/>
    <property type="evidence" value="ECO:0007669"/>
    <property type="project" value="RHEA"/>
</dbReference>
<dbReference type="PANTHER" id="PTHR36540">
    <property type="entry name" value="PYRIMIDINE/PURINE NUCLEOSIDE PHOSPHORYLASE"/>
    <property type="match status" value="1"/>
</dbReference>
<protein>
    <recommendedName>
        <fullName evidence="3">Pyrimidine/purine nucleoside phosphorylase</fullName>
        <ecNumber evidence="3">2.4.2.1</ecNumber>
        <ecNumber evidence="3">2.4.2.2</ecNumber>
    </recommendedName>
    <alternativeName>
        <fullName evidence="3">Adenosine phosphorylase</fullName>
    </alternativeName>
    <alternativeName>
        <fullName evidence="3">Cytidine phosphorylase</fullName>
    </alternativeName>
    <alternativeName>
        <fullName evidence="3">Guanosine phosphorylase</fullName>
    </alternativeName>
    <alternativeName>
        <fullName evidence="3">Inosine phosphorylase</fullName>
    </alternativeName>
    <alternativeName>
        <fullName evidence="3">Thymidine phosphorylase</fullName>
    </alternativeName>
    <alternativeName>
        <fullName evidence="3">Uridine phosphorylase</fullName>
    </alternativeName>
    <alternativeName>
        <fullName evidence="3">Xanthosine phosphorylase</fullName>
    </alternativeName>
</protein>
<dbReference type="HAMAP" id="MF_01537">
    <property type="entry name" value="Nucleos_phosphorylase_PpnP"/>
    <property type="match status" value="1"/>
</dbReference>
<name>A0A383TC89_9LACT</name>
<dbReference type="Gene3D" id="2.60.120.10">
    <property type="entry name" value="Jelly Rolls"/>
    <property type="match status" value="1"/>
</dbReference>
<reference evidence="5" key="1">
    <citation type="submission" date="2018-05" db="EMBL/GenBank/DDBJ databases">
        <authorList>
            <person name="Strepis N."/>
        </authorList>
    </citation>
    <scope>NUCLEOTIDE SEQUENCE [LARGE SCALE GENOMIC DNA]</scope>
</reference>
<dbReference type="GO" id="GO:0047975">
    <property type="term" value="F:guanosine phosphorylase activity"/>
    <property type="evidence" value="ECO:0007669"/>
    <property type="project" value="RHEA"/>
</dbReference>
<dbReference type="AlphaFoldDB" id="A0A383TC89"/>